<proteinExistence type="predicted"/>
<dbReference type="Gene3D" id="3.40.50.150">
    <property type="entry name" value="Vaccinia Virus protein VP39"/>
    <property type="match status" value="1"/>
</dbReference>
<gene>
    <name evidence="2" type="ORF">J2Z18_006119</name>
</gene>
<dbReference type="CDD" id="cd02440">
    <property type="entry name" value="AdoMet_MTases"/>
    <property type="match status" value="1"/>
</dbReference>
<keyword evidence="2" id="KW-0808">Transferase</keyword>
<organism evidence="2 3">
    <name type="scientific">Paenibacillus lactis</name>
    <dbReference type="NCBI Taxonomy" id="228574"/>
    <lineage>
        <taxon>Bacteria</taxon>
        <taxon>Bacillati</taxon>
        <taxon>Bacillota</taxon>
        <taxon>Bacilli</taxon>
        <taxon>Bacillales</taxon>
        <taxon>Paenibacillaceae</taxon>
        <taxon>Paenibacillus</taxon>
    </lineage>
</organism>
<accession>A0ABS4FL32</accession>
<protein>
    <submittedName>
        <fullName evidence="2">SAM-dependent methyltransferase</fullName>
    </submittedName>
</protein>
<dbReference type="EMBL" id="JAGGKI010000036">
    <property type="protein sequence ID" value="MBP1896974.1"/>
    <property type="molecule type" value="Genomic_DNA"/>
</dbReference>
<feature type="domain" description="Methyltransferase type 11" evidence="1">
    <location>
        <begin position="61"/>
        <end position="156"/>
    </location>
</feature>
<dbReference type="SUPFAM" id="SSF53335">
    <property type="entry name" value="S-adenosyl-L-methionine-dependent methyltransferases"/>
    <property type="match status" value="1"/>
</dbReference>
<dbReference type="InterPro" id="IPR013216">
    <property type="entry name" value="Methyltransf_11"/>
</dbReference>
<evidence type="ECO:0000313" key="3">
    <source>
        <dbReference type="Proteomes" id="UP000706926"/>
    </source>
</evidence>
<dbReference type="InterPro" id="IPR029063">
    <property type="entry name" value="SAM-dependent_MTases_sf"/>
</dbReference>
<keyword evidence="2" id="KW-0489">Methyltransferase</keyword>
<dbReference type="GO" id="GO:0032259">
    <property type="term" value="P:methylation"/>
    <property type="evidence" value="ECO:0007669"/>
    <property type="project" value="UniProtKB-KW"/>
</dbReference>
<evidence type="ECO:0000259" key="1">
    <source>
        <dbReference type="Pfam" id="PF08241"/>
    </source>
</evidence>
<name>A0ABS4FL32_9BACL</name>
<comment type="caution">
    <text evidence="2">The sequence shown here is derived from an EMBL/GenBank/DDBJ whole genome shotgun (WGS) entry which is preliminary data.</text>
</comment>
<dbReference type="Pfam" id="PF08241">
    <property type="entry name" value="Methyltransf_11"/>
    <property type="match status" value="1"/>
</dbReference>
<dbReference type="Proteomes" id="UP000706926">
    <property type="component" value="Unassembled WGS sequence"/>
</dbReference>
<reference evidence="2 3" key="1">
    <citation type="submission" date="2021-03" db="EMBL/GenBank/DDBJ databases">
        <title>Genomic Encyclopedia of Type Strains, Phase IV (KMG-IV): sequencing the most valuable type-strain genomes for metagenomic binning, comparative biology and taxonomic classification.</title>
        <authorList>
            <person name="Goeker M."/>
        </authorList>
    </citation>
    <scope>NUCLEOTIDE SEQUENCE [LARGE SCALE GENOMIC DNA]</scope>
    <source>
        <strain evidence="2 3">DSM 15596</strain>
    </source>
</reference>
<keyword evidence="3" id="KW-1185">Reference proteome</keyword>
<sequence length="246" mass="28099">MHKQSKINKKAWEYRAYEFWHKRDGSPEEKARLLLENPLAALKKHKGLFEHVQGKKIANLCGSNGRKAVPLALLGAEVTVFDISEENKKYALELAASANITLEYIVTDIYDIDLKEYGGYFDILYLEGGILHYFGDLDKFMSILYALLHNGGQLVLSDFHPLGRCISSHGEVNYFDTEIKNGDVAYKGAFDIDEQKDFPDVSIRLYTLSDIINSVVASGFRLQRFDEHRGWNNENIPWEFTILADK</sequence>
<dbReference type="GeneID" id="95407948"/>
<dbReference type="GO" id="GO:0008168">
    <property type="term" value="F:methyltransferase activity"/>
    <property type="evidence" value="ECO:0007669"/>
    <property type="project" value="UniProtKB-KW"/>
</dbReference>
<dbReference type="RefSeq" id="WP_007128015.1">
    <property type="nucleotide sequence ID" value="NZ_CP139098.1"/>
</dbReference>
<evidence type="ECO:0000313" key="2">
    <source>
        <dbReference type="EMBL" id="MBP1896974.1"/>
    </source>
</evidence>